<keyword evidence="4" id="KW-1003">Cell membrane</keyword>
<keyword evidence="6 8" id="KW-1133">Transmembrane helix</keyword>
<evidence type="ECO:0000256" key="5">
    <source>
        <dbReference type="ARBA" id="ARBA00022692"/>
    </source>
</evidence>
<keyword evidence="7 8" id="KW-0472">Membrane</keyword>
<dbReference type="GO" id="GO:0055085">
    <property type="term" value="P:transmembrane transport"/>
    <property type="evidence" value="ECO:0007669"/>
    <property type="project" value="InterPro"/>
</dbReference>
<dbReference type="InterPro" id="IPR000515">
    <property type="entry name" value="MetI-like"/>
</dbReference>
<evidence type="ECO:0000259" key="9">
    <source>
        <dbReference type="PROSITE" id="PS50928"/>
    </source>
</evidence>
<feature type="transmembrane region" description="Helical" evidence="8">
    <location>
        <begin position="135"/>
        <end position="158"/>
    </location>
</feature>
<comment type="caution">
    <text evidence="10">The sequence shown here is derived from an EMBL/GenBank/DDBJ whole genome shotgun (WGS) entry which is preliminary data.</text>
</comment>
<protein>
    <submittedName>
        <fullName evidence="10">ABC transporter permease subunit</fullName>
    </submittedName>
</protein>
<comment type="subcellular location">
    <subcellularLocation>
        <location evidence="1 8">Cell membrane</location>
        <topology evidence="1 8">Multi-pass membrane protein</topology>
    </subcellularLocation>
</comment>
<gene>
    <name evidence="10" type="ORF">G4223_10340</name>
</gene>
<accession>A0A7C9UU27</accession>
<dbReference type="CDD" id="cd06261">
    <property type="entry name" value="TM_PBP2"/>
    <property type="match status" value="1"/>
</dbReference>
<comment type="similarity">
    <text evidence="2">Belongs to the binding-protein-dependent transport system permease family. CysTW subfamily.</text>
</comment>
<dbReference type="EMBL" id="JAAIYP010000037">
    <property type="protein sequence ID" value="NFV80507.1"/>
    <property type="molecule type" value="Genomic_DNA"/>
</dbReference>
<evidence type="ECO:0000256" key="3">
    <source>
        <dbReference type="ARBA" id="ARBA00022448"/>
    </source>
</evidence>
<dbReference type="PROSITE" id="PS50928">
    <property type="entry name" value="ABC_TM1"/>
    <property type="match status" value="1"/>
</dbReference>
<dbReference type="RefSeq" id="WP_163678892.1">
    <property type="nucleotide sequence ID" value="NZ_JAAIYP010000037.1"/>
</dbReference>
<dbReference type="Proteomes" id="UP000480684">
    <property type="component" value="Unassembled WGS sequence"/>
</dbReference>
<dbReference type="PANTHER" id="PTHR43848:SF2">
    <property type="entry name" value="PUTRESCINE TRANSPORT SYSTEM PERMEASE PROTEIN POTI"/>
    <property type="match status" value="1"/>
</dbReference>
<dbReference type="Pfam" id="PF00528">
    <property type="entry name" value="BPD_transp_1"/>
    <property type="match status" value="1"/>
</dbReference>
<evidence type="ECO:0000256" key="1">
    <source>
        <dbReference type="ARBA" id="ARBA00004651"/>
    </source>
</evidence>
<keyword evidence="3 8" id="KW-0813">Transport</keyword>
<feature type="transmembrane region" description="Helical" evidence="8">
    <location>
        <begin position="5"/>
        <end position="30"/>
    </location>
</feature>
<sequence length="265" mass="28637">MRRSVFLLSCLGFGYAFLYLPIALLVVWSFNASRIVNIWGGFSTKWYWELTRNDDFLAAAWLSLKVAATSATAALVLGTLAAVVLVRFGRFHGRLLFNGLIAAPLVMPEIILGLAMLLLFVALEQAIGWPDGRGFSTIVIAHTTVGMAYATVVVRSRLAQMDESLEEAALDLGARPIKVFFVITLPVIAPSLAAGWLLAFTLSLDDVVVAQFVSGPGATTLPIEVFSSVRLGVSPQVNALGTIIVCVVAVLIVVAWRLSMTRKER</sequence>
<keyword evidence="11" id="KW-1185">Reference proteome</keyword>
<evidence type="ECO:0000313" key="11">
    <source>
        <dbReference type="Proteomes" id="UP000480684"/>
    </source>
</evidence>
<name>A0A7C9UU27_9PROT</name>
<evidence type="ECO:0000256" key="4">
    <source>
        <dbReference type="ARBA" id="ARBA00022475"/>
    </source>
</evidence>
<evidence type="ECO:0000256" key="7">
    <source>
        <dbReference type="ARBA" id="ARBA00023136"/>
    </source>
</evidence>
<feature type="transmembrane region" description="Helical" evidence="8">
    <location>
        <begin position="66"/>
        <end position="88"/>
    </location>
</feature>
<dbReference type="AlphaFoldDB" id="A0A7C9UU27"/>
<proteinExistence type="inferred from homology"/>
<feature type="transmembrane region" description="Helical" evidence="8">
    <location>
        <begin position="95"/>
        <end position="123"/>
    </location>
</feature>
<organism evidence="10 11">
    <name type="scientific">Magnetospirillum aberrantis SpK</name>
    <dbReference type="NCBI Taxonomy" id="908842"/>
    <lineage>
        <taxon>Bacteria</taxon>
        <taxon>Pseudomonadati</taxon>
        <taxon>Pseudomonadota</taxon>
        <taxon>Alphaproteobacteria</taxon>
        <taxon>Rhodospirillales</taxon>
        <taxon>Rhodospirillaceae</taxon>
        <taxon>Magnetospirillum</taxon>
    </lineage>
</organism>
<reference evidence="10 11" key="1">
    <citation type="submission" date="2020-02" db="EMBL/GenBank/DDBJ databases">
        <authorList>
            <person name="Dziuba M."/>
            <person name="Kuznetsov B."/>
            <person name="Mardanov A."/>
            <person name="Ravin N."/>
            <person name="Grouzdev D."/>
        </authorList>
    </citation>
    <scope>NUCLEOTIDE SEQUENCE [LARGE SCALE GENOMIC DNA]</scope>
    <source>
        <strain evidence="10 11">SpK</strain>
    </source>
</reference>
<evidence type="ECO:0000313" key="10">
    <source>
        <dbReference type="EMBL" id="NFV80507.1"/>
    </source>
</evidence>
<feature type="transmembrane region" description="Helical" evidence="8">
    <location>
        <begin position="237"/>
        <end position="258"/>
    </location>
</feature>
<feature type="transmembrane region" description="Helical" evidence="8">
    <location>
        <begin position="179"/>
        <end position="199"/>
    </location>
</feature>
<evidence type="ECO:0000256" key="8">
    <source>
        <dbReference type="RuleBase" id="RU363032"/>
    </source>
</evidence>
<feature type="domain" description="ABC transmembrane type-1" evidence="9">
    <location>
        <begin position="60"/>
        <end position="255"/>
    </location>
</feature>
<dbReference type="Gene3D" id="1.10.3720.10">
    <property type="entry name" value="MetI-like"/>
    <property type="match status" value="1"/>
</dbReference>
<dbReference type="SUPFAM" id="SSF161098">
    <property type="entry name" value="MetI-like"/>
    <property type="match status" value="1"/>
</dbReference>
<keyword evidence="5 8" id="KW-0812">Transmembrane</keyword>
<dbReference type="InterPro" id="IPR051789">
    <property type="entry name" value="Bact_Polyamine_Transport"/>
</dbReference>
<dbReference type="PANTHER" id="PTHR43848">
    <property type="entry name" value="PUTRESCINE TRANSPORT SYSTEM PERMEASE PROTEIN POTI"/>
    <property type="match status" value="1"/>
</dbReference>
<dbReference type="InterPro" id="IPR035906">
    <property type="entry name" value="MetI-like_sf"/>
</dbReference>
<evidence type="ECO:0000256" key="6">
    <source>
        <dbReference type="ARBA" id="ARBA00022989"/>
    </source>
</evidence>
<dbReference type="GO" id="GO:0005886">
    <property type="term" value="C:plasma membrane"/>
    <property type="evidence" value="ECO:0007669"/>
    <property type="project" value="UniProtKB-SubCell"/>
</dbReference>
<evidence type="ECO:0000256" key="2">
    <source>
        <dbReference type="ARBA" id="ARBA00007069"/>
    </source>
</evidence>